<comment type="caution">
    <text evidence="2">The sequence shown here is derived from an EMBL/GenBank/DDBJ whole genome shotgun (WGS) entry which is preliminary data.</text>
</comment>
<dbReference type="RefSeq" id="WP_165134998.1">
    <property type="nucleotide sequence ID" value="NZ_CP049253.1"/>
</dbReference>
<keyword evidence="3" id="KW-1185">Reference proteome</keyword>
<gene>
    <name evidence="2" type="ORF">JOF34_001591</name>
</gene>
<reference evidence="2 3" key="1">
    <citation type="submission" date="2021-03" db="EMBL/GenBank/DDBJ databases">
        <title>Sequencing the genomes of 1000 actinobacteria strains.</title>
        <authorList>
            <person name="Klenk H.-P."/>
        </authorList>
    </citation>
    <scope>NUCLEOTIDE SEQUENCE [LARGE SCALE GENOMIC DNA]</scope>
    <source>
        <strain evidence="2 3">DSM 24221</strain>
    </source>
</reference>
<accession>A0ABS4ZIA4</accession>
<dbReference type="Proteomes" id="UP001519362">
    <property type="component" value="Unassembled WGS sequence"/>
</dbReference>
<sequence length="362" mass="39115">MPVGSVAQPAVSPAPSRPVLRLVLAILLLLALIAAIVASFFVLHKNFWSASAFAERYVHKIADGDASGALAMPGVDPDFTQLEAAGYPNASAALLRSATLTSDIEDIRAVAERRTGDDAVEVDVEYTIDGVPGAMTFSVTRTGWAGLVPDWAFTTSPMTVIDVTVRGSWRYTINGFEMDKRQVSFAGYDADPLEPIPMLAFAPGAYEVSVDTAATAASPETVRAQAALDVVDIDVQALPTAELSQLVQDGVQRHFDEVCTVQRRLKPEDCPFEYDGSWGIAQPDIEWTVARYPQTALVPDGDGWRISPTTGVMHLTLTMQRYFDGVMEQVDEDVHFAMDGTVEIHEGGSVEIVINKADLDLP</sequence>
<evidence type="ECO:0000256" key="1">
    <source>
        <dbReference type="SAM" id="Phobius"/>
    </source>
</evidence>
<keyword evidence="1" id="KW-1133">Transmembrane helix</keyword>
<keyword evidence="1" id="KW-0812">Transmembrane</keyword>
<protein>
    <submittedName>
        <fullName evidence="2">Uncharacterized protein</fullName>
    </submittedName>
</protein>
<evidence type="ECO:0000313" key="2">
    <source>
        <dbReference type="EMBL" id="MBP2437005.1"/>
    </source>
</evidence>
<keyword evidence="1" id="KW-0472">Membrane</keyword>
<feature type="transmembrane region" description="Helical" evidence="1">
    <location>
        <begin position="20"/>
        <end position="43"/>
    </location>
</feature>
<organism evidence="2 3">
    <name type="scientific">Microbacterium amylolyticum</name>
    <dbReference type="NCBI Taxonomy" id="936337"/>
    <lineage>
        <taxon>Bacteria</taxon>
        <taxon>Bacillati</taxon>
        <taxon>Actinomycetota</taxon>
        <taxon>Actinomycetes</taxon>
        <taxon>Micrococcales</taxon>
        <taxon>Microbacteriaceae</taxon>
        <taxon>Microbacterium</taxon>
    </lineage>
</organism>
<dbReference type="EMBL" id="JAGIOL010000001">
    <property type="protein sequence ID" value="MBP2437005.1"/>
    <property type="molecule type" value="Genomic_DNA"/>
</dbReference>
<evidence type="ECO:0000313" key="3">
    <source>
        <dbReference type="Proteomes" id="UP001519362"/>
    </source>
</evidence>
<proteinExistence type="predicted"/>
<name>A0ABS4ZIA4_9MICO</name>